<evidence type="ECO:0000256" key="2">
    <source>
        <dbReference type="RuleBase" id="RU000320"/>
    </source>
</evidence>
<feature type="transmembrane region" description="Helical" evidence="3">
    <location>
        <begin position="6"/>
        <end position="25"/>
    </location>
</feature>
<dbReference type="GO" id="GO:0015990">
    <property type="term" value="P:electron transport coupled proton transport"/>
    <property type="evidence" value="ECO:0007669"/>
    <property type="project" value="TreeGrafter"/>
</dbReference>
<proteinExistence type="predicted"/>
<gene>
    <name evidence="5" type="ORF">C5Y83_10240</name>
</gene>
<keyword evidence="3" id="KW-0472">Membrane</keyword>
<dbReference type="GO" id="GO:0016020">
    <property type="term" value="C:membrane"/>
    <property type="evidence" value="ECO:0007669"/>
    <property type="project" value="UniProtKB-SubCell"/>
</dbReference>
<evidence type="ECO:0000256" key="3">
    <source>
        <dbReference type="SAM" id="Phobius"/>
    </source>
</evidence>
<evidence type="ECO:0000259" key="4">
    <source>
        <dbReference type="Pfam" id="PF00361"/>
    </source>
</evidence>
<dbReference type="GO" id="GO:0042773">
    <property type="term" value="P:ATP synthesis coupled electron transport"/>
    <property type="evidence" value="ECO:0007669"/>
    <property type="project" value="InterPro"/>
</dbReference>
<feature type="transmembrane region" description="Helical" evidence="3">
    <location>
        <begin position="158"/>
        <end position="176"/>
    </location>
</feature>
<feature type="transmembrane region" description="Helical" evidence="3">
    <location>
        <begin position="219"/>
        <end position="241"/>
    </location>
</feature>
<protein>
    <submittedName>
        <fullName evidence="5">Oxidoreductase</fullName>
    </submittedName>
</protein>
<keyword evidence="3" id="KW-1133">Transmembrane helix</keyword>
<dbReference type="AlphaFoldDB" id="A0A2S8FVU9"/>
<dbReference type="RefSeq" id="WP_105329573.1">
    <property type="nucleotide sequence ID" value="NZ_PUHY01000006.1"/>
</dbReference>
<evidence type="ECO:0000313" key="6">
    <source>
        <dbReference type="Proteomes" id="UP000238322"/>
    </source>
</evidence>
<organism evidence="5 6">
    <name type="scientific">Blastopirellula marina</name>
    <dbReference type="NCBI Taxonomy" id="124"/>
    <lineage>
        <taxon>Bacteria</taxon>
        <taxon>Pseudomonadati</taxon>
        <taxon>Planctomycetota</taxon>
        <taxon>Planctomycetia</taxon>
        <taxon>Pirellulales</taxon>
        <taxon>Pirellulaceae</taxon>
        <taxon>Blastopirellula</taxon>
    </lineage>
</organism>
<feature type="transmembrane region" description="Helical" evidence="3">
    <location>
        <begin position="247"/>
        <end position="269"/>
    </location>
</feature>
<dbReference type="GO" id="GO:0012505">
    <property type="term" value="C:endomembrane system"/>
    <property type="evidence" value="ECO:0007669"/>
    <property type="project" value="UniProtKB-SubCell"/>
</dbReference>
<feature type="transmembrane region" description="Helical" evidence="3">
    <location>
        <begin position="345"/>
        <end position="367"/>
    </location>
</feature>
<dbReference type="GO" id="GO:0048039">
    <property type="term" value="F:ubiquinone binding"/>
    <property type="evidence" value="ECO:0007669"/>
    <property type="project" value="TreeGrafter"/>
</dbReference>
<reference evidence="5 6" key="1">
    <citation type="submission" date="2018-02" db="EMBL/GenBank/DDBJ databases">
        <title>Comparative genomes isolates from brazilian mangrove.</title>
        <authorList>
            <person name="Araujo J.E."/>
            <person name="Taketani R.G."/>
            <person name="Silva M.C.P."/>
            <person name="Loureco M.V."/>
            <person name="Andreote F.D."/>
        </authorList>
    </citation>
    <scope>NUCLEOTIDE SEQUENCE [LARGE SCALE GENOMIC DNA]</scope>
    <source>
        <strain evidence="5 6">Hex-1 MGV</strain>
    </source>
</reference>
<feature type="transmembrane region" description="Helical" evidence="3">
    <location>
        <begin position="379"/>
        <end position="403"/>
    </location>
</feature>
<feature type="transmembrane region" description="Helical" evidence="3">
    <location>
        <begin position="424"/>
        <end position="440"/>
    </location>
</feature>
<dbReference type="Proteomes" id="UP000238322">
    <property type="component" value="Unassembled WGS sequence"/>
</dbReference>
<dbReference type="PANTHER" id="PTHR43507">
    <property type="entry name" value="NADH-UBIQUINONE OXIDOREDUCTASE CHAIN 4"/>
    <property type="match status" value="1"/>
</dbReference>
<comment type="caution">
    <text evidence="5">The sequence shown here is derived from an EMBL/GenBank/DDBJ whole genome shotgun (WGS) entry which is preliminary data.</text>
</comment>
<feature type="transmembrane region" description="Helical" evidence="3">
    <location>
        <begin position="37"/>
        <end position="63"/>
    </location>
</feature>
<keyword evidence="2 3" id="KW-0812">Transmembrane</keyword>
<dbReference type="EMBL" id="PUHY01000006">
    <property type="protein sequence ID" value="PQO36283.1"/>
    <property type="molecule type" value="Genomic_DNA"/>
</dbReference>
<accession>A0A2S8FVU9</accession>
<dbReference type="GO" id="GO:0003954">
    <property type="term" value="F:NADH dehydrogenase activity"/>
    <property type="evidence" value="ECO:0007669"/>
    <property type="project" value="TreeGrafter"/>
</dbReference>
<dbReference type="GO" id="GO:0008137">
    <property type="term" value="F:NADH dehydrogenase (ubiquinone) activity"/>
    <property type="evidence" value="ECO:0007669"/>
    <property type="project" value="InterPro"/>
</dbReference>
<evidence type="ECO:0000256" key="1">
    <source>
        <dbReference type="ARBA" id="ARBA00004127"/>
    </source>
</evidence>
<dbReference type="OrthoDB" id="238919at2"/>
<dbReference type="InterPro" id="IPR003918">
    <property type="entry name" value="NADH_UbQ_OxRdtase"/>
</dbReference>
<feature type="transmembrane region" description="Helical" evidence="3">
    <location>
        <begin position="132"/>
        <end position="149"/>
    </location>
</feature>
<sequence length="476" mass="51736">MSEFHLPWLSLAMAMPLFGAIAVSVMRSRDRAWKVSVATCGVTLLFACGEWADFALLHSFQAHDRWDLFRLFNLNEKFVVDELSAPLLPLGALLYFATVLTTLRTKINRFSFALTLFSEAVLLATLACREPWIIILLLIVGVIPPWIELRKRRQSTRVYVFHMSLFVGLLVVGQCLVGPEASVTDPPVLAGCLLTAGALIRSGIFPLHCWMSDLFDKATFGTALLFVTPMAGAYAIIRLVFPIAPSWALQSIAILSLVTAVYAAGMALVQKESRRFFCYVFLSHSSLILVGLEMATPIGLTGALCVWLSVGISQLGFGLALRSVEARTGRLSLDGFHGLYEHTPFLANMFLLTGLASIGFPGTIGFIGTELLVEGAVDVYPMIGFAVVMATALNGIAVVKAYFHVFTGTRHVATASLVCRPSERVTILIMVVLIIGGGVYPQPGVISRYHAATSLIKLRGAESVTPHQEQNLGSEK</sequence>
<feature type="transmembrane region" description="Helical" evidence="3">
    <location>
        <begin position="188"/>
        <end position="207"/>
    </location>
</feature>
<evidence type="ECO:0000313" key="5">
    <source>
        <dbReference type="EMBL" id="PQO36283.1"/>
    </source>
</evidence>
<dbReference type="Pfam" id="PF00361">
    <property type="entry name" value="Proton_antipo_M"/>
    <property type="match status" value="1"/>
</dbReference>
<feature type="transmembrane region" description="Helical" evidence="3">
    <location>
        <begin position="298"/>
        <end position="324"/>
    </location>
</feature>
<comment type="subcellular location">
    <subcellularLocation>
        <location evidence="1">Endomembrane system</location>
        <topology evidence="1">Multi-pass membrane protein</topology>
    </subcellularLocation>
    <subcellularLocation>
        <location evidence="2">Membrane</location>
        <topology evidence="2">Multi-pass membrane protein</topology>
    </subcellularLocation>
</comment>
<feature type="domain" description="NADH:quinone oxidoreductase/Mrp antiporter transmembrane" evidence="4">
    <location>
        <begin position="189"/>
        <end position="392"/>
    </location>
</feature>
<feature type="transmembrane region" description="Helical" evidence="3">
    <location>
        <begin position="276"/>
        <end position="292"/>
    </location>
</feature>
<feature type="transmembrane region" description="Helical" evidence="3">
    <location>
        <begin position="83"/>
        <end position="103"/>
    </location>
</feature>
<feature type="transmembrane region" description="Helical" evidence="3">
    <location>
        <begin position="110"/>
        <end position="126"/>
    </location>
</feature>
<dbReference type="InterPro" id="IPR001750">
    <property type="entry name" value="ND/Mrp_TM"/>
</dbReference>
<name>A0A2S8FVU9_9BACT</name>
<dbReference type="PANTHER" id="PTHR43507:SF1">
    <property type="entry name" value="NADH-UBIQUINONE OXIDOREDUCTASE CHAIN 4"/>
    <property type="match status" value="1"/>
</dbReference>